<dbReference type="Gene3D" id="3.40.50.300">
    <property type="entry name" value="P-loop containing nucleotide triphosphate hydrolases"/>
    <property type="match status" value="1"/>
</dbReference>
<organism evidence="2 3">
    <name type="scientific">Pyrococcus yayanosii (strain CH1 / JCM 16557)</name>
    <dbReference type="NCBI Taxonomy" id="529709"/>
    <lineage>
        <taxon>Archaea</taxon>
        <taxon>Methanobacteriati</taxon>
        <taxon>Methanobacteriota</taxon>
        <taxon>Thermococci</taxon>
        <taxon>Thermococcales</taxon>
        <taxon>Thermococcaceae</taxon>
        <taxon>Pyrococcus</taxon>
    </lineage>
</organism>
<dbReference type="Gene3D" id="3.40.50.720">
    <property type="entry name" value="NAD(P)-binding Rossmann-like Domain"/>
    <property type="match status" value="1"/>
</dbReference>
<dbReference type="HOGENOM" id="CLU_046378_0_0_2"/>
<dbReference type="AlphaFoldDB" id="F8AHD7"/>
<gene>
    <name evidence="2" type="ordered locus">PYCH_04440</name>
</gene>
<protein>
    <recommendedName>
        <fullName evidence="1">CobW/HypB/UreG nucleotide-binding domain-containing protein</fullName>
    </recommendedName>
</protein>
<evidence type="ECO:0000313" key="3">
    <source>
        <dbReference type="Proteomes" id="UP000008386"/>
    </source>
</evidence>
<keyword evidence="3" id="KW-1185">Reference proteome</keyword>
<dbReference type="EMBL" id="CP002779">
    <property type="protein sequence ID" value="AEH24134.1"/>
    <property type="molecule type" value="Genomic_DNA"/>
</dbReference>
<dbReference type="STRING" id="529709.PYCH_04440"/>
<dbReference type="eggNOG" id="arCOG01229">
    <property type="taxonomic scope" value="Archaea"/>
</dbReference>
<dbReference type="PANTHER" id="PTHR42869">
    <property type="entry name" value="SLL0572 PROTEIN"/>
    <property type="match status" value="1"/>
</dbReference>
<proteinExistence type="predicted"/>
<dbReference type="PANTHER" id="PTHR42869:SF1">
    <property type="entry name" value="SLL0572 PROTEIN"/>
    <property type="match status" value="1"/>
</dbReference>
<evidence type="ECO:0000313" key="2">
    <source>
        <dbReference type="EMBL" id="AEH24134.1"/>
    </source>
</evidence>
<dbReference type="InterPro" id="IPR027417">
    <property type="entry name" value="P-loop_NTPase"/>
</dbReference>
<dbReference type="Proteomes" id="UP000008386">
    <property type="component" value="Chromosome"/>
</dbReference>
<dbReference type="KEGG" id="pya:PYCH_04440"/>
<dbReference type="SUPFAM" id="SSF52540">
    <property type="entry name" value="P-loop containing nucleoside triphosphate hydrolases"/>
    <property type="match status" value="1"/>
</dbReference>
<dbReference type="Pfam" id="PF02492">
    <property type="entry name" value="cobW"/>
    <property type="match status" value="1"/>
</dbReference>
<evidence type="ECO:0000259" key="1">
    <source>
        <dbReference type="Pfam" id="PF02492"/>
    </source>
</evidence>
<name>F8AHD7_PYRYC</name>
<reference evidence="2 3" key="1">
    <citation type="journal article" date="2011" name="J. Bacteriol.">
        <title>Complete genome sequence of the obligate piezophilic hyperthermophilic archaeon Pyrococcus yayanosii CH1.</title>
        <authorList>
            <person name="Jun X."/>
            <person name="Lupeng L."/>
            <person name="Minjuan X."/>
            <person name="Oger P."/>
            <person name="Fengping W."/>
            <person name="Jebbar M."/>
            <person name="Xiang X."/>
        </authorList>
    </citation>
    <scope>NUCLEOTIDE SEQUENCE [LARGE SCALE GENOMIC DNA]</scope>
    <source>
        <strain evidence="3">CH1 / JCM 16557</strain>
    </source>
</reference>
<sequence>MLKTKRESFGIGNDKGYKSWGEVEFAGSKYFEVVSMAEKKRKRVVILGAAGRDFHNFNVFFRNNPDYEVVAFTATQIPDIEGRVYPAELAGELYPNGIPILPEDDLEKIIKEKDVDIVVFAYSDVSHEHVMHLASRAHSAGADFWLLGPKSTMLKSKKPVVAVTAVRTGCGKSQTSRKVAQLLQEMGFKVVAVRHPMPYGDLRKQVVQRFATFEDLDKHECTIEEREEYEPYLERGMVVYAGVDYEKILREAEKEADIILWDGGNNDFPFFEPDLWIVVTDPHRPGHELKYHPGETNFRSADVIIINKVDTANRDDIQKVRENIEKINPNAIVIEAASPIFVDNPELIKGKRVLVVEDGPTLTHGGMSYGAGYIAAKKFGAKEIIDPRPYAVGSIIETYKKYPHLSNILPAMGYGKKQIKELEETINRADADVVIMGTPVDLRRFMNLNKPAVRVKYELEEIGQPKLKDILEEWVKNCEKLKKKE</sequence>
<dbReference type="InterPro" id="IPR053199">
    <property type="entry name" value="cDPG_synthetase-like"/>
</dbReference>
<dbReference type="InterPro" id="IPR003495">
    <property type="entry name" value="CobW/HypB/UreG_nucleotide-bd"/>
</dbReference>
<accession>F8AHD7</accession>
<feature type="domain" description="CobW/HypB/UreG nucleotide-binding" evidence="1">
    <location>
        <begin position="276"/>
        <end position="334"/>
    </location>
</feature>